<dbReference type="GeneID" id="65310655"/>
<gene>
    <name evidence="1" type="ORF">SAMN04488529_11042</name>
</gene>
<dbReference type="EMBL" id="FNJM01000010">
    <property type="protein sequence ID" value="SDP63951.1"/>
    <property type="molecule type" value="Genomic_DNA"/>
</dbReference>
<reference evidence="1 2" key="1">
    <citation type="submission" date="2016-10" db="EMBL/GenBank/DDBJ databases">
        <authorList>
            <person name="de Groot N.N."/>
        </authorList>
    </citation>
    <scope>NUCLEOTIDE SEQUENCE [LARGE SCALE GENOMIC DNA]</scope>
    <source>
        <strain evidence="1 2">DSM 12272</strain>
    </source>
</reference>
<dbReference type="OrthoDB" id="1920995at2"/>
<keyword evidence="2" id="KW-1185">Reference proteome</keyword>
<dbReference type="STRING" id="94869.SAMN04488529_11042"/>
<sequence>MSLSPYNEFILVMPSGAAKGFNDLDLAKACINLYYENKIKEYSKEEEYNDSQEMVGETRLNICQHLGVEEGECIVYYLEDFLEKLREELVFDEEKEEVISKLLKEKIDFNIYNLGLDVILHDVKTVDMIEPFGEM</sequence>
<dbReference type="Proteomes" id="UP000198597">
    <property type="component" value="Unassembled WGS sequence"/>
</dbReference>
<accession>A0A1H0UCU0</accession>
<organism evidence="1 2">
    <name type="scientific">Clostridium gasigenes</name>
    <dbReference type="NCBI Taxonomy" id="94869"/>
    <lineage>
        <taxon>Bacteria</taxon>
        <taxon>Bacillati</taxon>
        <taxon>Bacillota</taxon>
        <taxon>Clostridia</taxon>
        <taxon>Eubacteriales</taxon>
        <taxon>Clostridiaceae</taxon>
        <taxon>Clostridium</taxon>
    </lineage>
</organism>
<dbReference type="AlphaFoldDB" id="A0A1H0UCU0"/>
<dbReference type="RefSeq" id="WP_089971261.1">
    <property type="nucleotide sequence ID" value="NZ_CP071376.1"/>
</dbReference>
<proteinExistence type="predicted"/>
<protein>
    <submittedName>
        <fullName evidence="1">Uncharacterized protein</fullName>
    </submittedName>
</protein>
<evidence type="ECO:0000313" key="2">
    <source>
        <dbReference type="Proteomes" id="UP000198597"/>
    </source>
</evidence>
<name>A0A1H0UCU0_9CLOT</name>
<evidence type="ECO:0000313" key="1">
    <source>
        <dbReference type="EMBL" id="SDP63951.1"/>
    </source>
</evidence>